<evidence type="ECO:0000256" key="8">
    <source>
        <dbReference type="ARBA" id="ARBA00022825"/>
    </source>
</evidence>
<evidence type="ECO:0000256" key="11">
    <source>
        <dbReference type="ARBA" id="ARBA00023180"/>
    </source>
</evidence>
<evidence type="ECO:0000256" key="6">
    <source>
        <dbReference type="ARBA" id="ARBA00022737"/>
    </source>
</evidence>
<evidence type="ECO:0000313" key="22">
    <source>
        <dbReference type="RefSeq" id="XP_007437453.1"/>
    </source>
</evidence>
<evidence type="ECO:0000256" key="17">
    <source>
        <dbReference type="SAM" id="SignalP"/>
    </source>
</evidence>
<dbReference type="InterPro" id="IPR023415">
    <property type="entry name" value="LDLR_class-A_CS"/>
</dbReference>
<evidence type="ECO:0000256" key="13">
    <source>
        <dbReference type="PROSITE-ProRule" id="PRU00124"/>
    </source>
</evidence>
<evidence type="ECO:0000256" key="14">
    <source>
        <dbReference type="PROSITE-ProRule" id="PRU00196"/>
    </source>
</evidence>
<feature type="disulfide bond" evidence="13">
    <location>
        <begin position="252"/>
        <end position="264"/>
    </location>
</feature>
<dbReference type="PROSITE" id="PS50287">
    <property type="entry name" value="SRCR_2"/>
    <property type="match status" value="1"/>
</dbReference>
<dbReference type="InterPro" id="IPR002350">
    <property type="entry name" value="Kazal_dom"/>
</dbReference>
<dbReference type="InterPro" id="IPR001190">
    <property type="entry name" value="SRCR"/>
</dbReference>
<keyword evidence="8 15" id="KW-0720">Serine protease</keyword>
<dbReference type="GO" id="GO:0006508">
    <property type="term" value="P:proteolysis"/>
    <property type="evidence" value="ECO:0007669"/>
    <property type="project" value="UniProtKB-KW"/>
</dbReference>
<dbReference type="SMART" id="SM00020">
    <property type="entry name" value="Tryp_SPc"/>
    <property type="match status" value="1"/>
</dbReference>
<dbReference type="InterPro" id="IPR003884">
    <property type="entry name" value="FacI_MAC"/>
</dbReference>
<dbReference type="Gene3D" id="2.40.10.10">
    <property type="entry name" value="Trypsin-like serine proteases"/>
    <property type="match status" value="1"/>
</dbReference>
<accession>A0A9F2R709</accession>
<evidence type="ECO:0000256" key="2">
    <source>
        <dbReference type="ARBA" id="ARBA00009228"/>
    </source>
</evidence>
<dbReference type="InterPro" id="IPR002172">
    <property type="entry name" value="LDrepeatLR_classA_rpt"/>
</dbReference>
<dbReference type="FunFam" id="4.10.400.10:FF:000065">
    <property type="entry name" value="Transmembrane protease serine 7"/>
    <property type="match status" value="1"/>
</dbReference>
<dbReference type="GO" id="GO:0002376">
    <property type="term" value="P:immune system process"/>
    <property type="evidence" value="ECO:0007669"/>
    <property type="project" value="UniProtKB-KW"/>
</dbReference>
<dbReference type="SMART" id="SM00202">
    <property type="entry name" value="SR"/>
    <property type="match status" value="1"/>
</dbReference>
<dbReference type="InterPro" id="IPR009003">
    <property type="entry name" value="Peptidase_S1_PA"/>
</dbReference>
<evidence type="ECO:0000256" key="7">
    <source>
        <dbReference type="ARBA" id="ARBA00022801"/>
    </source>
</evidence>
<dbReference type="Gene3D" id="3.10.250.10">
    <property type="entry name" value="SRCR-like domain"/>
    <property type="match status" value="1"/>
</dbReference>
<evidence type="ECO:0000256" key="3">
    <source>
        <dbReference type="ARBA" id="ARBA00022525"/>
    </source>
</evidence>
<feature type="disulfide bond" evidence="13">
    <location>
        <begin position="222"/>
        <end position="240"/>
    </location>
</feature>
<keyword evidence="4 15" id="KW-0645">Protease</keyword>
<dbReference type="InterPro" id="IPR036772">
    <property type="entry name" value="SRCR-like_dom_sf"/>
</dbReference>
<dbReference type="InterPro" id="IPR036058">
    <property type="entry name" value="Kazal_dom_sf"/>
</dbReference>
<evidence type="ECO:0000256" key="15">
    <source>
        <dbReference type="RuleBase" id="RU363034"/>
    </source>
</evidence>
<dbReference type="PROSITE" id="PS00135">
    <property type="entry name" value="TRYPSIN_SER"/>
    <property type="match status" value="1"/>
</dbReference>
<dbReference type="InterPro" id="IPR036055">
    <property type="entry name" value="LDL_receptor-like_sf"/>
</dbReference>
<feature type="domain" description="SRCR" evidence="19">
    <location>
        <begin position="111"/>
        <end position="209"/>
    </location>
</feature>
<dbReference type="InterPro" id="IPR043504">
    <property type="entry name" value="Peptidase_S1_PA_chymotrypsin"/>
</dbReference>
<feature type="disulfide bond" evidence="13">
    <location>
        <begin position="234"/>
        <end position="249"/>
    </location>
</feature>
<evidence type="ECO:0000259" key="20">
    <source>
        <dbReference type="PROSITE" id="PS51465"/>
    </source>
</evidence>
<proteinExistence type="inferred from homology"/>
<sequence length="603" mass="67704">MKQVSVLLFILYLTHHVFAEMQESYLIEECVKNNYTDHSCEKGFCQPWQKCVEGTCLCKLPYQCPKNGTKVCSSNGRSFLNYCQLKSFECRYTLSKFMSRGSCNPGAHFNILLDPKNASSEGIIQVKLNNSVKAFVCGNGLSMNEANVVCRNLGFAEGADSKESVETDEDQNSLECLKATCRGIETSLAECGLSRLSLTSGKLAKVICHTEHRGCNSREFRCVNGKCIHSDKTCDGINDCGDLSDELCCKACRRNSFHCNSDVCIPNSQVCNNELDCLTGEDEHHTLCDETGKTMEEETKGRGRKGGNKGGSEEEERILRNKEEANHVIESMDEERKKIKTYFPVLSCGISNYTNTRRKRIVGGFTAELHEFPWQVAIRGEGERVNCGGVYIGGCWILTAAHCVRRSRLHVYRIWTGMLNSITFNTGIETFSLKQIIIHEHYNAKTYENDIALLEMKTKNEGTPCSPPRTLPVCIPWSQYMFKGGHQCKVSGWGLDEEFTRQYTLKWGYISLMDNCSEIYKKRYFKGMECAGTHDGSVDSCKGDSGGPLVCYDLNNVGYLWGVVSWGENCGEKGHPGVYTKVALYFDWIIRHTGISIVSKYNL</sequence>
<feature type="compositionally biased region" description="Basic and acidic residues" evidence="16">
    <location>
        <begin position="289"/>
        <end position="301"/>
    </location>
</feature>
<feature type="chain" id="PRO_5039924227" evidence="17">
    <location>
        <begin position="20"/>
        <end position="603"/>
    </location>
</feature>
<evidence type="ECO:0000259" key="19">
    <source>
        <dbReference type="PROSITE" id="PS50287"/>
    </source>
</evidence>
<dbReference type="PROSITE" id="PS50068">
    <property type="entry name" value="LDLRA_2"/>
    <property type="match status" value="2"/>
</dbReference>
<keyword evidence="10 14" id="KW-1015">Disulfide bond</keyword>
<evidence type="ECO:0000256" key="16">
    <source>
        <dbReference type="SAM" id="MobiDB-lite"/>
    </source>
</evidence>
<dbReference type="CDD" id="cd00190">
    <property type="entry name" value="Tryp_SPc"/>
    <property type="match status" value="1"/>
</dbReference>
<dbReference type="PROSITE" id="PS50240">
    <property type="entry name" value="TRYPSIN_DOM"/>
    <property type="match status" value="1"/>
</dbReference>
<protein>
    <submittedName>
        <fullName evidence="22">Complement factor I-like</fullName>
    </submittedName>
</protein>
<dbReference type="GO" id="GO:0035821">
    <property type="term" value="P:modulation of process of another organism"/>
    <property type="evidence" value="ECO:0007669"/>
    <property type="project" value="UniProtKB-ARBA"/>
</dbReference>
<dbReference type="RefSeq" id="XP_007437453.1">
    <property type="nucleotide sequence ID" value="XM_007437391.3"/>
</dbReference>
<dbReference type="Pfam" id="PF00530">
    <property type="entry name" value="SRCR"/>
    <property type="match status" value="1"/>
</dbReference>
<dbReference type="GO" id="GO:0016020">
    <property type="term" value="C:membrane"/>
    <property type="evidence" value="ECO:0007669"/>
    <property type="project" value="InterPro"/>
</dbReference>
<dbReference type="InterPro" id="IPR048722">
    <property type="entry name" value="CFAI_FIMAC_N"/>
</dbReference>
<feature type="disulfide bond" evidence="13">
    <location>
        <begin position="259"/>
        <end position="277"/>
    </location>
</feature>
<dbReference type="SMART" id="SM00192">
    <property type="entry name" value="LDLa"/>
    <property type="match status" value="2"/>
</dbReference>
<organism evidence="21 22">
    <name type="scientific">Python bivittatus</name>
    <name type="common">Burmese python</name>
    <name type="synonym">Python molurus bivittatus</name>
    <dbReference type="NCBI Taxonomy" id="176946"/>
    <lineage>
        <taxon>Eukaryota</taxon>
        <taxon>Metazoa</taxon>
        <taxon>Chordata</taxon>
        <taxon>Craniata</taxon>
        <taxon>Vertebrata</taxon>
        <taxon>Euteleostomi</taxon>
        <taxon>Lepidosauria</taxon>
        <taxon>Squamata</taxon>
        <taxon>Bifurcata</taxon>
        <taxon>Unidentata</taxon>
        <taxon>Episquamata</taxon>
        <taxon>Toxicofera</taxon>
        <taxon>Serpentes</taxon>
        <taxon>Henophidia</taxon>
        <taxon>Pythonidae</taxon>
        <taxon>Python</taxon>
    </lineage>
</organism>
<dbReference type="SUPFAM" id="SSF50494">
    <property type="entry name" value="Trypsin-like serine proteases"/>
    <property type="match status" value="1"/>
</dbReference>
<dbReference type="OMA" id="YECQQPK"/>
<comment type="subcellular location">
    <subcellularLocation>
        <location evidence="1">Secreted</location>
    </subcellularLocation>
</comment>
<keyword evidence="7 15" id="KW-0378">Hydrolase</keyword>
<evidence type="ECO:0000313" key="21">
    <source>
        <dbReference type="Proteomes" id="UP000695026"/>
    </source>
</evidence>
<keyword evidence="3" id="KW-0964">Secreted</keyword>
<dbReference type="Pfam" id="PF00089">
    <property type="entry name" value="Trypsin"/>
    <property type="match status" value="1"/>
</dbReference>
<keyword evidence="9" id="KW-0391">Immunity</keyword>
<dbReference type="SUPFAM" id="SSF100895">
    <property type="entry name" value="Kazal-type serine protease inhibitors"/>
    <property type="match status" value="1"/>
</dbReference>
<dbReference type="SUPFAM" id="SSF56487">
    <property type="entry name" value="SRCR-like"/>
    <property type="match status" value="1"/>
</dbReference>
<feature type="region of interest" description="Disordered" evidence="16">
    <location>
        <begin position="289"/>
        <end position="322"/>
    </location>
</feature>
<dbReference type="PROSITE" id="PS01209">
    <property type="entry name" value="LDLRA_1"/>
    <property type="match status" value="1"/>
</dbReference>
<dbReference type="OrthoDB" id="19606at2759"/>
<dbReference type="FunFam" id="2.40.10.10:FF:000068">
    <property type="entry name" value="transmembrane protease serine 2"/>
    <property type="match status" value="1"/>
</dbReference>
<dbReference type="CDD" id="cd00104">
    <property type="entry name" value="KAZAL_FS"/>
    <property type="match status" value="1"/>
</dbReference>
<dbReference type="Pfam" id="PF21286">
    <property type="entry name" value="CFAI_FIMAC_N"/>
    <property type="match status" value="1"/>
</dbReference>
<keyword evidence="6" id="KW-0677">Repeat</keyword>
<dbReference type="InterPro" id="IPR001314">
    <property type="entry name" value="Peptidase_S1A"/>
</dbReference>
<feature type="signal peptide" evidence="17">
    <location>
        <begin position="1"/>
        <end position="19"/>
    </location>
</feature>
<gene>
    <name evidence="22" type="primary">LOC103056264</name>
</gene>
<evidence type="ECO:0000256" key="12">
    <source>
        <dbReference type="ARBA" id="ARBA00024195"/>
    </source>
</evidence>
<dbReference type="GO" id="GO:0005576">
    <property type="term" value="C:extracellular region"/>
    <property type="evidence" value="ECO:0007669"/>
    <property type="project" value="UniProtKB-SubCell"/>
</dbReference>
<dbReference type="Gene3D" id="4.10.400.10">
    <property type="entry name" value="Low-density Lipoprotein Receptor"/>
    <property type="match status" value="2"/>
</dbReference>
<dbReference type="PANTHER" id="PTHR24252">
    <property type="entry name" value="ACROSIN-RELATED"/>
    <property type="match status" value="1"/>
</dbReference>
<dbReference type="InterPro" id="IPR048719">
    <property type="entry name" value="CFAI_KAZAL"/>
</dbReference>
<dbReference type="Pfam" id="PF21287">
    <property type="entry name" value="Kazal_CFAI"/>
    <property type="match status" value="1"/>
</dbReference>
<dbReference type="SUPFAM" id="SSF57424">
    <property type="entry name" value="LDL receptor-like module"/>
    <property type="match status" value="2"/>
</dbReference>
<reference evidence="22" key="1">
    <citation type="submission" date="2025-08" db="UniProtKB">
        <authorList>
            <consortium name="RefSeq"/>
        </authorList>
    </citation>
    <scope>IDENTIFICATION</scope>
    <source>
        <tissue evidence="22">Liver</tissue>
    </source>
</reference>
<dbReference type="KEGG" id="pbi:103056264"/>
<feature type="domain" description="Peptidase S1" evidence="18">
    <location>
        <begin position="361"/>
        <end position="594"/>
    </location>
</feature>
<evidence type="ECO:0000256" key="1">
    <source>
        <dbReference type="ARBA" id="ARBA00004613"/>
    </source>
</evidence>
<comment type="similarity">
    <text evidence="2">Belongs to the peptidase S1 family. Snake venom subfamily.</text>
</comment>
<evidence type="ECO:0000256" key="5">
    <source>
        <dbReference type="ARBA" id="ARBA00022729"/>
    </source>
</evidence>
<dbReference type="PROSITE" id="PS00134">
    <property type="entry name" value="TRYPSIN_HIS"/>
    <property type="match status" value="1"/>
</dbReference>
<evidence type="ECO:0000256" key="9">
    <source>
        <dbReference type="ARBA" id="ARBA00022859"/>
    </source>
</evidence>
<keyword evidence="21" id="KW-1185">Reference proteome</keyword>
<feature type="domain" description="Kazal-like" evidence="20">
    <location>
        <begin position="57"/>
        <end position="105"/>
    </location>
</feature>
<evidence type="ECO:0000259" key="18">
    <source>
        <dbReference type="PROSITE" id="PS50240"/>
    </source>
</evidence>
<keyword evidence="11" id="KW-0325">Glycoprotein</keyword>
<feature type="disulfide bond" evidence="13">
    <location>
        <begin position="215"/>
        <end position="227"/>
    </location>
</feature>
<evidence type="ECO:0000256" key="10">
    <source>
        <dbReference type="ARBA" id="ARBA00023157"/>
    </source>
</evidence>
<dbReference type="SMART" id="SM00057">
    <property type="entry name" value="FIMAC"/>
    <property type="match status" value="1"/>
</dbReference>
<dbReference type="InterPro" id="IPR001254">
    <property type="entry name" value="Trypsin_dom"/>
</dbReference>
<evidence type="ECO:0000256" key="4">
    <source>
        <dbReference type="ARBA" id="ARBA00022670"/>
    </source>
</evidence>
<comment type="caution">
    <text evidence="14">Lacks conserved residue(s) required for the propagation of feature annotation.</text>
</comment>
<dbReference type="PROSITE" id="PS51465">
    <property type="entry name" value="KAZAL_2"/>
    <property type="match status" value="1"/>
</dbReference>
<name>A0A9F2R709_PYTBI</name>
<dbReference type="PANTHER" id="PTHR24252:SF10">
    <property type="entry name" value="SERINE PROTEASE 56"/>
    <property type="match status" value="1"/>
</dbReference>
<dbReference type="FunFam" id="2.40.10.10:FF:000002">
    <property type="entry name" value="Transmembrane protease serine"/>
    <property type="match status" value="1"/>
</dbReference>
<dbReference type="Pfam" id="PF00057">
    <property type="entry name" value="Ldl_recept_a"/>
    <property type="match status" value="2"/>
</dbReference>
<dbReference type="CDD" id="cd00112">
    <property type="entry name" value="LDLa"/>
    <property type="match status" value="2"/>
</dbReference>
<dbReference type="PRINTS" id="PR00722">
    <property type="entry name" value="CHYMOTRYPSIN"/>
</dbReference>
<keyword evidence="5 17" id="KW-0732">Signal</keyword>
<comment type="similarity">
    <text evidence="12">Belongs to the peptidase S1 family. CLIP subfamily.</text>
</comment>
<feature type="disulfide bond" evidence="14">
    <location>
        <begin position="181"/>
        <end position="191"/>
    </location>
</feature>
<dbReference type="Proteomes" id="UP000695026">
    <property type="component" value="Unplaced"/>
</dbReference>
<dbReference type="InterPro" id="IPR033116">
    <property type="entry name" value="TRYPSIN_SER"/>
</dbReference>
<dbReference type="AlphaFoldDB" id="A0A9F2R709"/>
<dbReference type="Gene3D" id="3.30.60.30">
    <property type="match status" value="1"/>
</dbReference>
<dbReference type="GO" id="GO:0004252">
    <property type="term" value="F:serine-type endopeptidase activity"/>
    <property type="evidence" value="ECO:0007669"/>
    <property type="project" value="InterPro"/>
</dbReference>
<dbReference type="InterPro" id="IPR018114">
    <property type="entry name" value="TRYPSIN_HIS"/>
</dbReference>
<dbReference type="GeneID" id="103056264"/>